<evidence type="ECO:0000313" key="8">
    <source>
        <dbReference type="EnsemblPlants" id="KQK91060"/>
    </source>
</evidence>
<gene>
    <name evidence="8" type="primary">LOC101778652</name>
</gene>
<dbReference type="OMA" id="KMEEHAP"/>
<dbReference type="GO" id="GO:0003677">
    <property type="term" value="F:DNA binding"/>
    <property type="evidence" value="ECO:0007669"/>
    <property type="project" value="UniProtKB-KW"/>
</dbReference>
<dbReference type="GO" id="GO:0006355">
    <property type="term" value="P:regulation of DNA-templated transcription"/>
    <property type="evidence" value="ECO:0007669"/>
    <property type="project" value="InterPro"/>
</dbReference>
<dbReference type="GO" id="GO:0005634">
    <property type="term" value="C:nucleus"/>
    <property type="evidence" value="ECO:0007669"/>
    <property type="project" value="UniProtKB-SubCell"/>
</dbReference>
<evidence type="ECO:0000256" key="6">
    <source>
        <dbReference type="SAM" id="MobiDB-lite"/>
    </source>
</evidence>
<keyword evidence="3" id="KW-0238">DNA-binding</keyword>
<dbReference type="PROSITE" id="PS51005">
    <property type="entry name" value="NAC"/>
    <property type="match status" value="1"/>
</dbReference>
<dbReference type="SUPFAM" id="SSF101941">
    <property type="entry name" value="NAC domain"/>
    <property type="match status" value="1"/>
</dbReference>
<evidence type="ECO:0000256" key="1">
    <source>
        <dbReference type="ARBA" id="ARBA00004123"/>
    </source>
</evidence>
<dbReference type="InterPro" id="IPR003441">
    <property type="entry name" value="NAC-dom"/>
</dbReference>
<keyword evidence="4" id="KW-0804">Transcription</keyword>
<accession>K4A9T3</accession>
<dbReference type="Pfam" id="PF02365">
    <property type="entry name" value="NAM"/>
    <property type="match status" value="1"/>
</dbReference>
<keyword evidence="5" id="KW-0539">Nucleus</keyword>
<proteinExistence type="predicted"/>
<dbReference type="EnsemblPlants" id="KQK91060">
    <property type="protein sequence ID" value="KQK91060"/>
    <property type="gene ID" value="SETIT_035639mg"/>
</dbReference>
<dbReference type="STRING" id="4555.K4A9T3"/>
<name>K4A9T3_SETIT</name>
<dbReference type="HOGENOM" id="CLU_035664_6_4_1"/>
<dbReference type="Proteomes" id="UP000004995">
    <property type="component" value="Unassembled WGS sequence"/>
</dbReference>
<protein>
    <recommendedName>
        <fullName evidence="7">NAC domain-containing protein</fullName>
    </recommendedName>
</protein>
<dbReference type="FunCoup" id="K4A9T3">
    <property type="interactions" value="921"/>
</dbReference>
<dbReference type="FunFam" id="2.170.150.80:FF:000006">
    <property type="entry name" value="NAC domain-containing protein 100-like"/>
    <property type="match status" value="1"/>
</dbReference>
<feature type="domain" description="NAC" evidence="7">
    <location>
        <begin position="125"/>
        <end position="275"/>
    </location>
</feature>
<dbReference type="PANTHER" id="PTHR31744">
    <property type="entry name" value="PROTEIN CUP-SHAPED COTYLEDON 2-RELATED"/>
    <property type="match status" value="1"/>
</dbReference>
<feature type="compositionally biased region" description="Polar residues" evidence="6">
    <location>
        <begin position="400"/>
        <end position="416"/>
    </location>
</feature>
<dbReference type="InterPro" id="IPR036093">
    <property type="entry name" value="NAC_dom_sf"/>
</dbReference>
<dbReference type="EMBL" id="AGNK02006004">
    <property type="status" value="NOT_ANNOTATED_CDS"/>
    <property type="molecule type" value="Genomic_DNA"/>
</dbReference>
<organism evidence="8 9">
    <name type="scientific">Setaria italica</name>
    <name type="common">Foxtail millet</name>
    <name type="synonym">Panicum italicum</name>
    <dbReference type="NCBI Taxonomy" id="4555"/>
    <lineage>
        <taxon>Eukaryota</taxon>
        <taxon>Viridiplantae</taxon>
        <taxon>Streptophyta</taxon>
        <taxon>Embryophyta</taxon>
        <taxon>Tracheophyta</taxon>
        <taxon>Spermatophyta</taxon>
        <taxon>Magnoliopsida</taxon>
        <taxon>Liliopsida</taxon>
        <taxon>Poales</taxon>
        <taxon>Poaceae</taxon>
        <taxon>PACMAD clade</taxon>
        <taxon>Panicoideae</taxon>
        <taxon>Panicodae</taxon>
        <taxon>Paniceae</taxon>
        <taxon>Cenchrinae</taxon>
        <taxon>Setaria</taxon>
    </lineage>
</organism>
<dbReference type="Gene3D" id="2.170.150.80">
    <property type="entry name" value="NAC domain"/>
    <property type="match status" value="1"/>
</dbReference>
<evidence type="ECO:0000256" key="5">
    <source>
        <dbReference type="ARBA" id="ARBA00023242"/>
    </source>
</evidence>
<dbReference type="InParanoid" id="K4A9T3"/>
<feature type="region of interest" description="Disordered" evidence="6">
    <location>
        <begin position="400"/>
        <end position="419"/>
    </location>
</feature>
<evidence type="ECO:0000256" key="2">
    <source>
        <dbReference type="ARBA" id="ARBA00023015"/>
    </source>
</evidence>
<dbReference type="AlphaFoldDB" id="K4A9T3"/>
<evidence type="ECO:0000259" key="7">
    <source>
        <dbReference type="PROSITE" id="PS51005"/>
    </source>
</evidence>
<evidence type="ECO:0000256" key="3">
    <source>
        <dbReference type="ARBA" id="ARBA00023125"/>
    </source>
</evidence>
<sequence>MVIGISRRFLESNREEGGGYEYLMPGGSGALNSSRCHVGTDRYACPCLLPHSHFAFFPNPPLSFTHASTSPLSFPVRQPSPLPLVEAWSGREKGRLLLVLFGAAEMSEVSVINQAEVEDAGQLDLPPGFRFHPTDEEIITHYLTHKALDHRFVSGVIGEVDLNKCEPWDLPGRAKMGEKEWFFFCHKDRKYPTGTRTNRATETGYWKATGKDKEIFRGRGILVGMKKTLVFYRGRAPRGEKTGWVMHEFRLEGKLPHALPRSAKDEWAVCKVFNKELAARTEPAMAAAGAELERIGSLGFISELLDSAELPPLMDPSFGGEVDEVIDFKGVASTSGHAAAAPGTSYLPVKMEEHAPLQYQQQPPMFYSGQYFSLPAVNSGDLTPAIRRYCKAEQVASGQTTSVLSPSRETGLSTDRNAGGGCAEISSAVTPSASHQFLHDLDDPLLYVADFWKH</sequence>
<evidence type="ECO:0000256" key="4">
    <source>
        <dbReference type="ARBA" id="ARBA00023163"/>
    </source>
</evidence>
<comment type="subcellular location">
    <subcellularLocation>
        <location evidence="1">Nucleus</location>
    </subcellularLocation>
</comment>
<dbReference type="Gramene" id="KQK91060">
    <property type="protein sequence ID" value="KQK91060"/>
    <property type="gene ID" value="SETIT_035639mg"/>
</dbReference>
<dbReference type="PANTHER" id="PTHR31744:SF215">
    <property type="entry name" value="PROTEIN, PUTATIVE, EXPRESSED-RELATED"/>
    <property type="match status" value="1"/>
</dbReference>
<reference evidence="9" key="1">
    <citation type="journal article" date="2012" name="Nat. Biotechnol.">
        <title>Reference genome sequence of the model plant Setaria.</title>
        <authorList>
            <person name="Bennetzen J.L."/>
            <person name="Schmutz J."/>
            <person name="Wang H."/>
            <person name="Percifield R."/>
            <person name="Hawkins J."/>
            <person name="Pontaroli A.C."/>
            <person name="Estep M."/>
            <person name="Feng L."/>
            <person name="Vaughn J.N."/>
            <person name="Grimwood J."/>
            <person name="Jenkins J."/>
            <person name="Barry K."/>
            <person name="Lindquist E."/>
            <person name="Hellsten U."/>
            <person name="Deshpande S."/>
            <person name="Wang X."/>
            <person name="Wu X."/>
            <person name="Mitros T."/>
            <person name="Triplett J."/>
            <person name="Yang X."/>
            <person name="Ye C.Y."/>
            <person name="Mauro-Herrera M."/>
            <person name="Wang L."/>
            <person name="Li P."/>
            <person name="Sharma M."/>
            <person name="Sharma R."/>
            <person name="Ronald P.C."/>
            <person name="Panaud O."/>
            <person name="Kellogg E.A."/>
            <person name="Brutnell T.P."/>
            <person name="Doust A.N."/>
            <person name="Tuskan G.A."/>
            <person name="Rokhsar D."/>
            <person name="Devos K.M."/>
        </authorList>
    </citation>
    <scope>NUCLEOTIDE SEQUENCE [LARGE SCALE GENOMIC DNA]</scope>
    <source>
        <strain evidence="9">cv. Yugu1</strain>
    </source>
</reference>
<evidence type="ECO:0000313" key="9">
    <source>
        <dbReference type="Proteomes" id="UP000004995"/>
    </source>
</evidence>
<keyword evidence="2" id="KW-0805">Transcription regulation</keyword>
<dbReference type="eggNOG" id="ENOG502QSPY">
    <property type="taxonomic scope" value="Eukaryota"/>
</dbReference>
<reference evidence="8" key="2">
    <citation type="submission" date="2018-08" db="UniProtKB">
        <authorList>
            <consortium name="EnsemblPlants"/>
        </authorList>
    </citation>
    <scope>IDENTIFICATION</scope>
    <source>
        <strain evidence="8">Yugu1</strain>
    </source>
</reference>
<keyword evidence="9" id="KW-1185">Reference proteome</keyword>